<gene>
    <name evidence="1" type="ORF">LPU83_pLPU83c_0790</name>
</gene>
<geneLocation type="plasmid" evidence="1 2">
    <name>pLPU83c</name>
</geneLocation>
<keyword evidence="2" id="KW-1185">Reference proteome</keyword>
<dbReference type="EMBL" id="HG916854">
    <property type="protein sequence ID" value="CDM61352.1"/>
    <property type="molecule type" value="Genomic_DNA"/>
</dbReference>
<keyword evidence="1" id="KW-0614">Plasmid</keyword>
<proteinExistence type="predicted"/>
<dbReference type="AlphaFoldDB" id="W6RJK7"/>
<dbReference type="HOGENOM" id="CLU_3347795_0_0_5"/>
<dbReference type="Proteomes" id="UP000019443">
    <property type="component" value="Plasmid pLPU83c"/>
</dbReference>
<name>W6RJK7_9HYPH</name>
<evidence type="ECO:0000313" key="2">
    <source>
        <dbReference type="Proteomes" id="UP000019443"/>
    </source>
</evidence>
<accession>W6RJK7</accession>
<evidence type="ECO:0000313" key="1">
    <source>
        <dbReference type="EMBL" id="CDM61352.1"/>
    </source>
</evidence>
<reference evidence="1" key="1">
    <citation type="submission" date="2013-11" db="EMBL/GenBank/DDBJ databases">
        <title>Draft genome sequence of the broad-host-range Rhizobium sp. LPU83 strain, a member of the low-genetic diversity Oregon-like Rhizobium sp. group.</title>
        <authorList>
            <person name="Wibberg D."/>
            <person name="Puehler A."/>
            <person name="Schlueter A."/>
        </authorList>
    </citation>
    <scope>NUCLEOTIDE SEQUENCE [LARGE SCALE GENOMIC DNA]</scope>
    <source>
        <strain evidence="1">LPU83</strain>
        <plasmid evidence="1">pLPU83c</plasmid>
    </source>
</reference>
<organism evidence="1 2">
    <name type="scientific">Rhizobium favelukesii</name>
    <dbReference type="NCBI Taxonomy" id="348824"/>
    <lineage>
        <taxon>Bacteria</taxon>
        <taxon>Pseudomonadati</taxon>
        <taxon>Pseudomonadota</taxon>
        <taxon>Alphaproteobacteria</taxon>
        <taxon>Hyphomicrobiales</taxon>
        <taxon>Rhizobiaceae</taxon>
        <taxon>Rhizobium/Agrobacterium group</taxon>
        <taxon>Rhizobium</taxon>
    </lineage>
</organism>
<protein>
    <submittedName>
        <fullName evidence="1">Uncharacterized protein</fullName>
    </submittedName>
</protein>
<dbReference type="KEGG" id="rhl:LPU83_pLPU83c_0790"/>
<sequence length="37" mass="4211">MYLEKGAEPDDMVIRRNWPRLVAKLVPDAVVTNRSGI</sequence>